<dbReference type="InterPro" id="IPR002575">
    <property type="entry name" value="Aminoglycoside_PTrfase"/>
</dbReference>
<dbReference type="InterPro" id="IPR011009">
    <property type="entry name" value="Kinase-like_dom_sf"/>
</dbReference>
<dbReference type="PANTHER" id="PTHR23020:SF41">
    <property type="entry name" value="AMINOGLYCOSIDE PHOSPHOTRANSFERASE DOMAIN-CONTAINING PROTEIN"/>
    <property type="match status" value="1"/>
</dbReference>
<name>A0ABW6NYW3_9NOCA</name>
<evidence type="ECO:0000259" key="1">
    <source>
        <dbReference type="SMART" id="SM00587"/>
    </source>
</evidence>
<dbReference type="Pfam" id="PF01636">
    <property type="entry name" value="APH"/>
    <property type="match status" value="1"/>
</dbReference>
<organism evidence="2 3">
    <name type="scientific">Nocardia aobensis</name>
    <dbReference type="NCBI Taxonomy" id="257277"/>
    <lineage>
        <taxon>Bacteria</taxon>
        <taxon>Bacillati</taxon>
        <taxon>Actinomycetota</taxon>
        <taxon>Actinomycetes</taxon>
        <taxon>Mycobacteriales</taxon>
        <taxon>Nocardiaceae</taxon>
        <taxon>Nocardia</taxon>
    </lineage>
</organism>
<accession>A0ABW6NYW3</accession>
<dbReference type="RefSeq" id="WP_387391500.1">
    <property type="nucleotide sequence ID" value="NZ_JBIAMT010000002.1"/>
</dbReference>
<gene>
    <name evidence="2" type="ORF">ACFYU5_08155</name>
</gene>
<dbReference type="Proteomes" id="UP001601442">
    <property type="component" value="Unassembled WGS sequence"/>
</dbReference>
<keyword evidence="3" id="KW-1185">Reference proteome</keyword>
<dbReference type="Gene3D" id="3.90.1200.10">
    <property type="match status" value="1"/>
</dbReference>
<dbReference type="PANTHER" id="PTHR23020">
    <property type="entry name" value="UNCHARACTERIZED NUCLEAR HORMONE RECEPTOR-RELATED"/>
    <property type="match status" value="1"/>
</dbReference>
<dbReference type="SUPFAM" id="SSF56112">
    <property type="entry name" value="Protein kinase-like (PK-like)"/>
    <property type="match status" value="1"/>
</dbReference>
<dbReference type="EMBL" id="JBIAMT010000002">
    <property type="protein sequence ID" value="MFF0496361.1"/>
    <property type="molecule type" value="Genomic_DNA"/>
</dbReference>
<proteinExistence type="predicted"/>
<sequence>MSPFEIPLTPEQFDEGLVERLVRTKFPEVVIDRIQIVDAALSSEGEHRVSTARRIAIEVEYGGAAADLPRRLMIKIARPGFGDLPLYDNEVNIYTQLGDELPVNAPRCLGGYRDLASSSFGLVLEDLRPHGADFPSVLSPTTAEDISALLDQLAALHAAYWRSSRFGHELAWVHPHTSGPLYELFNHEGGVPMLVNWEVQTQQFKRELLESVDETTASLLGNVAAAQRHQASLPRTLVHGDTHIGNTYRLPDGRRGLLDWQLSSYGYCMHDVTYLIITGLSVRDRRDHERELISRYRQRLVELGVADAPDVDELYEEFRLAAAWSFYIGWLTTPLENYGWEINVANHIRLATAYRDLDTKQAFVDLHRDQSTGARG</sequence>
<comment type="caution">
    <text evidence="2">The sequence shown here is derived from an EMBL/GenBank/DDBJ whole genome shotgun (WGS) entry which is preliminary data.</text>
</comment>
<dbReference type="SMART" id="SM00587">
    <property type="entry name" value="CHK"/>
    <property type="match status" value="1"/>
</dbReference>
<protein>
    <submittedName>
        <fullName evidence="2">Phosphotransferase</fullName>
    </submittedName>
</protein>
<evidence type="ECO:0000313" key="3">
    <source>
        <dbReference type="Proteomes" id="UP001601442"/>
    </source>
</evidence>
<evidence type="ECO:0000313" key="2">
    <source>
        <dbReference type="EMBL" id="MFF0496361.1"/>
    </source>
</evidence>
<dbReference type="InterPro" id="IPR052961">
    <property type="entry name" value="Oxido-Kinase-like_Enzymes"/>
</dbReference>
<reference evidence="2 3" key="1">
    <citation type="submission" date="2024-10" db="EMBL/GenBank/DDBJ databases">
        <title>The Natural Products Discovery Center: Release of the First 8490 Sequenced Strains for Exploring Actinobacteria Biosynthetic Diversity.</title>
        <authorList>
            <person name="Kalkreuter E."/>
            <person name="Kautsar S.A."/>
            <person name="Yang D."/>
            <person name="Bader C.D."/>
            <person name="Teijaro C.N."/>
            <person name="Fluegel L."/>
            <person name="Davis C.M."/>
            <person name="Simpson J.R."/>
            <person name="Lauterbach L."/>
            <person name="Steele A.D."/>
            <person name="Gui C."/>
            <person name="Meng S."/>
            <person name="Li G."/>
            <person name="Viehrig K."/>
            <person name="Ye F."/>
            <person name="Su P."/>
            <person name="Kiefer A.F."/>
            <person name="Nichols A."/>
            <person name="Cepeda A.J."/>
            <person name="Yan W."/>
            <person name="Fan B."/>
            <person name="Jiang Y."/>
            <person name="Adhikari A."/>
            <person name="Zheng C.-J."/>
            <person name="Schuster L."/>
            <person name="Cowan T.M."/>
            <person name="Smanski M.J."/>
            <person name="Chevrette M.G."/>
            <person name="De Carvalho L.P.S."/>
            <person name="Shen B."/>
        </authorList>
    </citation>
    <scope>NUCLEOTIDE SEQUENCE [LARGE SCALE GENOMIC DNA]</scope>
    <source>
        <strain evidence="2 3">NPDC004119</strain>
    </source>
</reference>
<dbReference type="InterPro" id="IPR015897">
    <property type="entry name" value="CHK_kinase-like"/>
</dbReference>
<feature type="domain" description="CHK kinase-like" evidence="1">
    <location>
        <begin position="122"/>
        <end position="306"/>
    </location>
</feature>